<dbReference type="OrthoDB" id="2693027at2759"/>
<gene>
    <name evidence="2" type="ORF">F5147DRAFT_774154</name>
</gene>
<organism evidence="2 3">
    <name type="scientific">Suillus discolor</name>
    <dbReference type="NCBI Taxonomy" id="1912936"/>
    <lineage>
        <taxon>Eukaryota</taxon>
        <taxon>Fungi</taxon>
        <taxon>Dikarya</taxon>
        <taxon>Basidiomycota</taxon>
        <taxon>Agaricomycotina</taxon>
        <taxon>Agaricomycetes</taxon>
        <taxon>Agaricomycetidae</taxon>
        <taxon>Boletales</taxon>
        <taxon>Suillineae</taxon>
        <taxon>Suillaceae</taxon>
        <taxon>Suillus</taxon>
    </lineage>
</organism>
<reference evidence="2" key="1">
    <citation type="journal article" date="2020" name="New Phytol.">
        <title>Comparative genomics reveals dynamic genome evolution in host specialist ectomycorrhizal fungi.</title>
        <authorList>
            <person name="Lofgren L.A."/>
            <person name="Nguyen N.H."/>
            <person name="Vilgalys R."/>
            <person name="Ruytinx J."/>
            <person name="Liao H.L."/>
            <person name="Branco S."/>
            <person name="Kuo A."/>
            <person name="LaButti K."/>
            <person name="Lipzen A."/>
            <person name="Andreopoulos W."/>
            <person name="Pangilinan J."/>
            <person name="Riley R."/>
            <person name="Hundley H."/>
            <person name="Na H."/>
            <person name="Barry K."/>
            <person name="Grigoriev I.V."/>
            <person name="Stajich J.E."/>
            <person name="Kennedy P.G."/>
        </authorList>
    </citation>
    <scope>NUCLEOTIDE SEQUENCE</scope>
    <source>
        <strain evidence="2">FC423</strain>
    </source>
</reference>
<feature type="region of interest" description="Disordered" evidence="1">
    <location>
        <begin position="1"/>
        <end position="229"/>
    </location>
</feature>
<accession>A0A9P7JTR2</accession>
<feature type="compositionally biased region" description="Polar residues" evidence="1">
    <location>
        <begin position="93"/>
        <end position="114"/>
    </location>
</feature>
<keyword evidence="3" id="KW-1185">Reference proteome</keyword>
<evidence type="ECO:0000256" key="1">
    <source>
        <dbReference type="SAM" id="MobiDB-lite"/>
    </source>
</evidence>
<dbReference type="EMBL" id="JABBWM010000030">
    <property type="protein sequence ID" value="KAG2107706.1"/>
    <property type="molecule type" value="Genomic_DNA"/>
</dbReference>
<evidence type="ECO:0000313" key="2">
    <source>
        <dbReference type="EMBL" id="KAG2107706.1"/>
    </source>
</evidence>
<feature type="compositionally biased region" description="Basic residues" evidence="1">
    <location>
        <begin position="191"/>
        <end position="203"/>
    </location>
</feature>
<proteinExistence type="predicted"/>
<dbReference type="GeneID" id="64703830"/>
<feature type="compositionally biased region" description="Low complexity" evidence="1">
    <location>
        <begin position="205"/>
        <end position="229"/>
    </location>
</feature>
<evidence type="ECO:0000313" key="3">
    <source>
        <dbReference type="Proteomes" id="UP000823399"/>
    </source>
</evidence>
<dbReference type="AlphaFoldDB" id="A0A9P7JTR2"/>
<dbReference type="RefSeq" id="XP_041292437.1">
    <property type="nucleotide sequence ID" value="XM_041441571.1"/>
</dbReference>
<dbReference type="Proteomes" id="UP000823399">
    <property type="component" value="Unassembled WGS sequence"/>
</dbReference>
<sequence>MELGNTPLPNAPAGGIAGSSTGPTYGCLPPNAHAGGATAVAPPTSPQFCHTPPAPGGSGGSPSQWNYVPPPPSAHTNSSARSPVFRFPPLPSGATSHDGSYSPVTHSPTDNYNFNGIYDDNPLAGEMGDLNMDSPDEITHDDSNTISLNSPPRCRAGKKHQEPPSPPSPTTTSHTQQMPPALPSSMIALHSRSRSSSHSRKPSSSHEPSSQQSSPTAQTSVSTTPASSVSKHLRTEICEQMDVLNDNLESIHSDKLTLYQLKNKRLMVKLNTSRQDKEHRMMREEHMDERTDAAIVHQRMKEAKEVDIRLREADATAFAMEADVLRLRIQWAQLNAQGGKPAGT</sequence>
<name>A0A9P7JTR2_9AGAM</name>
<comment type="caution">
    <text evidence="2">The sequence shown here is derived from an EMBL/GenBank/DDBJ whole genome shotgun (WGS) entry which is preliminary data.</text>
</comment>
<protein>
    <submittedName>
        <fullName evidence="2">Uncharacterized protein</fullName>
    </submittedName>
</protein>